<dbReference type="InterPro" id="IPR018378">
    <property type="entry name" value="C-type_lectin_CS"/>
</dbReference>
<sequence length="231" mass="26700">MNKLLLFFFGLQTLSFLVLCSAEFAGNIYGIEQKTKFVTLNTSKISENNLVVCVLRCLSNEKCCAANYVESEDGCYLVDDDYCNDSLESDDDWKLVRIKLPQKTTIKNTTKEYIKVNEWLTWNEAQDYCVAWGGRLATVSSSDENELVKNLTDRLLPVWIGGSDVVSEDNWTWNEGTNAEKHNIQPTFWGPNQPDNLGSDQHCLRYTNFQHTTYAWDDMYCWSTYYFICEK</sequence>
<reference evidence="5 6" key="1">
    <citation type="submission" date="2020-06" db="EMBL/GenBank/DDBJ databases">
        <authorList>
            <person name="Li R."/>
            <person name="Bekaert M."/>
        </authorList>
    </citation>
    <scope>NUCLEOTIDE SEQUENCE [LARGE SCALE GENOMIC DNA]</scope>
    <source>
        <strain evidence="6">wild</strain>
    </source>
</reference>
<dbReference type="InterPro" id="IPR003609">
    <property type="entry name" value="Pan_app"/>
</dbReference>
<protein>
    <recommendedName>
        <fullName evidence="7">C-type lectin domain-containing protein</fullName>
    </recommendedName>
</protein>
<dbReference type="InterPro" id="IPR001304">
    <property type="entry name" value="C-type_lectin-like"/>
</dbReference>
<evidence type="ECO:0000256" key="1">
    <source>
        <dbReference type="ARBA" id="ARBA00023157"/>
    </source>
</evidence>
<dbReference type="Proteomes" id="UP000507470">
    <property type="component" value="Unassembled WGS sequence"/>
</dbReference>
<dbReference type="Gene3D" id="3.10.100.10">
    <property type="entry name" value="Mannose-Binding Protein A, subunit A"/>
    <property type="match status" value="1"/>
</dbReference>
<feature type="chain" id="PRO_5026728123" description="C-type lectin domain-containing protein" evidence="2">
    <location>
        <begin position="23"/>
        <end position="231"/>
    </location>
</feature>
<dbReference type="EMBL" id="CACVKT020002154">
    <property type="protein sequence ID" value="CAC5375643.1"/>
    <property type="molecule type" value="Genomic_DNA"/>
</dbReference>
<proteinExistence type="predicted"/>
<evidence type="ECO:0000259" key="4">
    <source>
        <dbReference type="PROSITE" id="PS50948"/>
    </source>
</evidence>
<feature type="signal peptide" evidence="2">
    <location>
        <begin position="1"/>
        <end position="22"/>
    </location>
</feature>
<dbReference type="PROSITE" id="PS00615">
    <property type="entry name" value="C_TYPE_LECTIN_1"/>
    <property type="match status" value="1"/>
</dbReference>
<evidence type="ECO:0008006" key="7">
    <source>
        <dbReference type="Google" id="ProtNLM"/>
    </source>
</evidence>
<dbReference type="CDD" id="cd00037">
    <property type="entry name" value="CLECT"/>
    <property type="match status" value="1"/>
</dbReference>
<keyword evidence="1" id="KW-1015">Disulfide bond</keyword>
<organism evidence="5 6">
    <name type="scientific">Mytilus coruscus</name>
    <name type="common">Sea mussel</name>
    <dbReference type="NCBI Taxonomy" id="42192"/>
    <lineage>
        <taxon>Eukaryota</taxon>
        <taxon>Metazoa</taxon>
        <taxon>Spiralia</taxon>
        <taxon>Lophotrochozoa</taxon>
        <taxon>Mollusca</taxon>
        <taxon>Bivalvia</taxon>
        <taxon>Autobranchia</taxon>
        <taxon>Pteriomorphia</taxon>
        <taxon>Mytilida</taxon>
        <taxon>Mytiloidea</taxon>
        <taxon>Mytilidae</taxon>
        <taxon>Mytilinae</taxon>
        <taxon>Mytilus</taxon>
    </lineage>
</organism>
<dbReference type="SMART" id="SM00034">
    <property type="entry name" value="CLECT"/>
    <property type="match status" value="1"/>
</dbReference>
<dbReference type="PROSITE" id="PS50041">
    <property type="entry name" value="C_TYPE_LECTIN_2"/>
    <property type="match status" value="1"/>
</dbReference>
<dbReference type="OrthoDB" id="6097711at2759"/>
<dbReference type="SUPFAM" id="SSF56436">
    <property type="entry name" value="C-type lectin-like"/>
    <property type="match status" value="1"/>
</dbReference>
<dbReference type="InterPro" id="IPR016186">
    <property type="entry name" value="C-type_lectin-like/link_sf"/>
</dbReference>
<evidence type="ECO:0000256" key="2">
    <source>
        <dbReference type="SAM" id="SignalP"/>
    </source>
</evidence>
<keyword evidence="6" id="KW-1185">Reference proteome</keyword>
<name>A0A6J8AX36_MYTCO</name>
<evidence type="ECO:0000313" key="5">
    <source>
        <dbReference type="EMBL" id="CAC5375643.1"/>
    </source>
</evidence>
<accession>A0A6J8AX36</accession>
<feature type="domain" description="Apple" evidence="4">
    <location>
        <begin position="20"/>
        <end position="100"/>
    </location>
</feature>
<evidence type="ECO:0000313" key="6">
    <source>
        <dbReference type="Proteomes" id="UP000507470"/>
    </source>
</evidence>
<dbReference type="InterPro" id="IPR050111">
    <property type="entry name" value="C-type_lectin/snaclec_domain"/>
</dbReference>
<dbReference type="Pfam" id="PF00059">
    <property type="entry name" value="Lectin_C"/>
    <property type="match status" value="1"/>
</dbReference>
<gene>
    <name evidence="5" type="ORF">MCOR_12585</name>
</gene>
<dbReference type="InterPro" id="IPR016187">
    <property type="entry name" value="CTDL_fold"/>
</dbReference>
<dbReference type="AlphaFoldDB" id="A0A6J8AX36"/>
<feature type="domain" description="C-type lectin" evidence="3">
    <location>
        <begin position="113"/>
        <end position="230"/>
    </location>
</feature>
<dbReference type="PANTHER" id="PTHR22803">
    <property type="entry name" value="MANNOSE, PHOSPHOLIPASE, LECTIN RECEPTOR RELATED"/>
    <property type="match status" value="1"/>
</dbReference>
<keyword evidence="2" id="KW-0732">Signal</keyword>
<dbReference type="PROSITE" id="PS50948">
    <property type="entry name" value="PAN"/>
    <property type="match status" value="1"/>
</dbReference>
<evidence type="ECO:0000259" key="3">
    <source>
        <dbReference type="PROSITE" id="PS50041"/>
    </source>
</evidence>